<dbReference type="PANTHER" id="PTHR33619:SF3">
    <property type="entry name" value="POLYSACCHARIDE EXPORT PROTEIN GFCE-RELATED"/>
    <property type="match status" value="1"/>
</dbReference>
<feature type="domain" description="Polysaccharide export protein N-terminal" evidence="3">
    <location>
        <begin position="37"/>
        <end position="112"/>
    </location>
</feature>
<dbReference type="PANTHER" id="PTHR33619">
    <property type="entry name" value="POLYSACCHARIDE EXPORT PROTEIN GFCE-RELATED"/>
    <property type="match status" value="1"/>
</dbReference>
<keyword evidence="6" id="KW-1185">Reference proteome</keyword>
<feature type="chain" id="PRO_5046605880" evidence="2">
    <location>
        <begin position="31"/>
        <end position="192"/>
    </location>
</feature>
<dbReference type="InterPro" id="IPR049712">
    <property type="entry name" value="Poly_export"/>
</dbReference>
<dbReference type="Gene3D" id="3.30.1950.10">
    <property type="entry name" value="wza like domain"/>
    <property type="match status" value="1"/>
</dbReference>
<dbReference type="PROSITE" id="PS51257">
    <property type="entry name" value="PROKAR_LIPOPROTEIN"/>
    <property type="match status" value="1"/>
</dbReference>
<evidence type="ECO:0000313" key="6">
    <source>
        <dbReference type="Proteomes" id="UP001302249"/>
    </source>
</evidence>
<proteinExistence type="predicted"/>
<accession>A0ABZ0B9X4</accession>
<evidence type="ECO:0000256" key="1">
    <source>
        <dbReference type="ARBA" id="ARBA00022729"/>
    </source>
</evidence>
<dbReference type="Pfam" id="PF10531">
    <property type="entry name" value="SLBB"/>
    <property type="match status" value="1"/>
</dbReference>
<dbReference type="InterPro" id="IPR003715">
    <property type="entry name" value="Poly_export_N"/>
</dbReference>
<protein>
    <submittedName>
        <fullName evidence="5">Polysaccharide biosynthesis/export family protein</fullName>
    </submittedName>
</protein>
<dbReference type="EMBL" id="CP135076">
    <property type="protein sequence ID" value="WNO54200.1"/>
    <property type="molecule type" value="Genomic_DNA"/>
</dbReference>
<sequence length="192" mass="20649">MQPRSILRHALLGLAAALLTSGCASLTASLADLPPIENSQYRLGAGDEVRVYIYGLEAFNNTTFTVAGDGTLSLPMVDKVQAGGRTFSQLESGIKQALLERRILNAPIVNVQPSALRPFYILGEVNKPGEYTFRPGMSVQAAVSMAGGYTFRADQSAVAITRKVGGNSLTGRARVSDPIEPGDQIEVYERWF</sequence>
<name>A0ABZ0B9X4_9SPHN</name>
<organism evidence="5 6">
    <name type="scientific">Stakelama saccharophila</name>
    <dbReference type="NCBI Taxonomy" id="3075605"/>
    <lineage>
        <taxon>Bacteria</taxon>
        <taxon>Pseudomonadati</taxon>
        <taxon>Pseudomonadota</taxon>
        <taxon>Alphaproteobacteria</taxon>
        <taxon>Sphingomonadales</taxon>
        <taxon>Sphingomonadaceae</taxon>
        <taxon>Stakelama</taxon>
    </lineage>
</organism>
<dbReference type="Pfam" id="PF02563">
    <property type="entry name" value="Poly_export"/>
    <property type="match status" value="1"/>
</dbReference>
<dbReference type="InterPro" id="IPR019554">
    <property type="entry name" value="Soluble_ligand-bd"/>
</dbReference>
<gene>
    <name evidence="5" type="ORF">RPR59_02760</name>
</gene>
<dbReference type="Proteomes" id="UP001302249">
    <property type="component" value="Chromosome"/>
</dbReference>
<evidence type="ECO:0000259" key="3">
    <source>
        <dbReference type="Pfam" id="PF02563"/>
    </source>
</evidence>
<feature type="domain" description="Soluble ligand binding" evidence="4">
    <location>
        <begin position="119"/>
        <end position="169"/>
    </location>
</feature>
<feature type="signal peptide" evidence="2">
    <location>
        <begin position="1"/>
        <end position="30"/>
    </location>
</feature>
<evidence type="ECO:0000313" key="5">
    <source>
        <dbReference type="EMBL" id="WNO54200.1"/>
    </source>
</evidence>
<keyword evidence="1 2" id="KW-0732">Signal</keyword>
<evidence type="ECO:0000256" key="2">
    <source>
        <dbReference type="SAM" id="SignalP"/>
    </source>
</evidence>
<reference evidence="5 6" key="1">
    <citation type="submission" date="2023-09" db="EMBL/GenBank/DDBJ databases">
        <authorList>
            <person name="Rey-Velasco X."/>
        </authorList>
    </citation>
    <scope>NUCLEOTIDE SEQUENCE [LARGE SCALE GENOMIC DNA]</scope>
    <source>
        <strain evidence="5 6">W311</strain>
    </source>
</reference>
<dbReference type="Gene3D" id="3.10.560.10">
    <property type="entry name" value="Outer membrane lipoprotein wza domain like"/>
    <property type="match status" value="1"/>
</dbReference>
<evidence type="ECO:0000259" key="4">
    <source>
        <dbReference type="Pfam" id="PF10531"/>
    </source>
</evidence>
<dbReference type="RefSeq" id="WP_313916438.1">
    <property type="nucleotide sequence ID" value="NZ_CP135076.1"/>
</dbReference>